<sequence>MNNHRAWGSTHDETDINITGASILTNAHHVTINNPYFAAYHGHDTVPAVHDSHICNNEGDSYGSSKRKGTEPMHGTQKRRKFSPSESCYDLDEEDLSGVPKVSSGCNELLLRL</sequence>
<evidence type="ECO:0000256" key="1">
    <source>
        <dbReference type="SAM" id="MobiDB-lite"/>
    </source>
</evidence>
<organism evidence="2 3">
    <name type="scientific">Lentinula lateritia</name>
    <dbReference type="NCBI Taxonomy" id="40482"/>
    <lineage>
        <taxon>Eukaryota</taxon>
        <taxon>Fungi</taxon>
        <taxon>Dikarya</taxon>
        <taxon>Basidiomycota</taxon>
        <taxon>Agaricomycotina</taxon>
        <taxon>Agaricomycetes</taxon>
        <taxon>Agaricomycetidae</taxon>
        <taxon>Agaricales</taxon>
        <taxon>Marasmiineae</taxon>
        <taxon>Omphalotaceae</taxon>
        <taxon>Lentinula</taxon>
    </lineage>
</organism>
<proteinExistence type="predicted"/>
<reference evidence="2" key="2">
    <citation type="journal article" date="2023" name="Proc. Natl. Acad. Sci. U.S.A.">
        <title>A global phylogenomic analysis of the shiitake genus Lentinula.</title>
        <authorList>
            <person name="Sierra-Patev S."/>
            <person name="Min B."/>
            <person name="Naranjo-Ortiz M."/>
            <person name="Looney B."/>
            <person name="Konkel Z."/>
            <person name="Slot J.C."/>
            <person name="Sakamoto Y."/>
            <person name="Steenwyk J.L."/>
            <person name="Rokas A."/>
            <person name="Carro J."/>
            <person name="Camarero S."/>
            <person name="Ferreira P."/>
            <person name="Molpeceres G."/>
            <person name="Ruiz-Duenas F.J."/>
            <person name="Serrano A."/>
            <person name="Henrissat B."/>
            <person name="Drula E."/>
            <person name="Hughes K.W."/>
            <person name="Mata J.L."/>
            <person name="Ishikawa N.K."/>
            <person name="Vargas-Isla R."/>
            <person name="Ushijima S."/>
            <person name="Smith C.A."/>
            <person name="Donoghue J."/>
            <person name="Ahrendt S."/>
            <person name="Andreopoulos W."/>
            <person name="He G."/>
            <person name="LaButti K."/>
            <person name="Lipzen A."/>
            <person name="Ng V."/>
            <person name="Riley R."/>
            <person name="Sandor L."/>
            <person name="Barry K."/>
            <person name="Martinez A.T."/>
            <person name="Xiao Y."/>
            <person name="Gibbons J.G."/>
            <person name="Terashima K."/>
            <person name="Grigoriev I.V."/>
            <person name="Hibbett D."/>
        </authorList>
    </citation>
    <scope>NUCLEOTIDE SEQUENCE</scope>
    <source>
        <strain evidence="2">Sp2 HRB7682 ss15</strain>
    </source>
</reference>
<gene>
    <name evidence="2" type="ORF">C8J55DRAFT_525054</name>
</gene>
<evidence type="ECO:0000313" key="2">
    <source>
        <dbReference type="EMBL" id="KAJ4468454.1"/>
    </source>
</evidence>
<feature type="compositionally biased region" description="Polar residues" evidence="1">
    <location>
        <begin position="55"/>
        <end position="64"/>
    </location>
</feature>
<name>A0A9W8ZW78_9AGAR</name>
<dbReference type="AlphaFoldDB" id="A0A9W8ZW78"/>
<feature type="region of interest" description="Disordered" evidence="1">
    <location>
        <begin position="55"/>
        <end position="86"/>
    </location>
</feature>
<dbReference type="Proteomes" id="UP001150238">
    <property type="component" value="Unassembled WGS sequence"/>
</dbReference>
<accession>A0A9W8ZW78</accession>
<protein>
    <submittedName>
        <fullName evidence="2">Uncharacterized protein</fullName>
    </submittedName>
</protein>
<reference evidence="2" key="1">
    <citation type="submission" date="2022-08" db="EMBL/GenBank/DDBJ databases">
        <authorList>
            <consortium name="DOE Joint Genome Institute"/>
            <person name="Min B."/>
            <person name="Riley R."/>
            <person name="Sierra-Patev S."/>
            <person name="Naranjo-Ortiz M."/>
            <person name="Looney B."/>
            <person name="Konkel Z."/>
            <person name="Slot J.C."/>
            <person name="Sakamoto Y."/>
            <person name="Steenwyk J.L."/>
            <person name="Rokas A."/>
            <person name="Carro J."/>
            <person name="Camarero S."/>
            <person name="Ferreira P."/>
            <person name="Molpeceres G."/>
            <person name="Ruiz-Duenas F.J."/>
            <person name="Serrano A."/>
            <person name="Henrissat B."/>
            <person name="Drula E."/>
            <person name="Hughes K.W."/>
            <person name="Mata J.L."/>
            <person name="Ishikawa N.K."/>
            <person name="Vargas-Isla R."/>
            <person name="Ushijima S."/>
            <person name="Smith C.A."/>
            <person name="Ahrendt S."/>
            <person name="Andreopoulos W."/>
            <person name="He G."/>
            <person name="Labutti K."/>
            <person name="Lipzen A."/>
            <person name="Ng V."/>
            <person name="Sandor L."/>
            <person name="Barry K."/>
            <person name="Martinez A.T."/>
            <person name="Xiao Y."/>
            <person name="Gibbons J.G."/>
            <person name="Terashima K."/>
            <person name="Hibbett D.S."/>
            <person name="Grigoriev I.V."/>
        </authorList>
    </citation>
    <scope>NUCLEOTIDE SEQUENCE</scope>
    <source>
        <strain evidence="2">Sp2 HRB7682 ss15</strain>
    </source>
</reference>
<dbReference type="EMBL" id="JANVFS010000038">
    <property type="protein sequence ID" value="KAJ4468454.1"/>
    <property type="molecule type" value="Genomic_DNA"/>
</dbReference>
<evidence type="ECO:0000313" key="3">
    <source>
        <dbReference type="Proteomes" id="UP001150238"/>
    </source>
</evidence>
<comment type="caution">
    <text evidence="2">The sequence shown here is derived from an EMBL/GenBank/DDBJ whole genome shotgun (WGS) entry which is preliminary data.</text>
</comment>